<evidence type="ECO:0000256" key="1">
    <source>
        <dbReference type="ARBA" id="ARBA00006068"/>
    </source>
</evidence>
<gene>
    <name evidence="4" type="ORF">HP550_06570</name>
</gene>
<sequence length="540" mass="55598">MNPPAAVPTTAGVRQLDVLVVGSSNVCRSLAAERLVRDRLGAGGGVAVTSAGTRTEPGERVPELLSELLTGAGLGTDAHHARELTAEIIASADLVLTTTRSERATVVRQVPAAVGRTFTLRELARVAGSLGPAALPEGDVAARLSALVRAAPARRGPTAPADPADDDLLDPAALGKGAYQRSFDQVRAAVDAIAWAVLSNPSQPVPAPPEPVVAPVRPSHRLRNAAIAVLGSFLLLIVVATCGALLVAGVLDSRVDRFPDPFAGLTDRPAPFASGPGEAAPVTILVLGSTDDVRTEDTEDWAAAAAQTDVVMLAHVSADRSSAQVVAMPPDLWVEVPGTGPGTLRSAFAAGGPPGAVETVEHLTDVRLDHVALTDSETFARVTQELGGVYLDLESDLVVNGRVAAAAGERRLSGEQALAWVRGTGADDLARAERSAVWLRAILDRLGDSDVRGNPITWLRLLGVVSGSVAVDESFDRAEMVGLLTSIRALGPGEVEVVGAPTTVSAAGEQPVLVPDAVPFGTLMDALRADTLDEHLDAGG</sequence>
<dbReference type="PANTHER" id="PTHR33392:SF6">
    <property type="entry name" value="POLYISOPRENYL-TEICHOIC ACID--PEPTIDOGLYCAN TEICHOIC ACID TRANSFERASE TAGU"/>
    <property type="match status" value="1"/>
</dbReference>
<dbReference type="InterPro" id="IPR004474">
    <property type="entry name" value="LytR_CpsA_psr"/>
</dbReference>
<dbReference type="Gene3D" id="3.40.630.190">
    <property type="entry name" value="LCP protein"/>
    <property type="match status" value="1"/>
</dbReference>
<protein>
    <recommendedName>
        <fullName evidence="3">Phosphotyrosine protein phosphatase I domain-containing protein</fullName>
    </recommendedName>
</protein>
<evidence type="ECO:0000313" key="4">
    <source>
        <dbReference type="EMBL" id="NUU16912.1"/>
    </source>
</evidence>
<dbReference type="Gene3D" id="3.40.50.2300">
    <property type="match status" value="1"/>
</dbReference>
<dbReference type="PANTHER" id="PTHR33392">
    <property type="entry name" value="POLYISOPRENYL-TEICHOIC ACID--PEPTIDOGLYCAN TEICHOIC ACID TRANSFERASE TAGU"/>
    <property type="match status" value="1"/>
</dbReference>
<organism evidence="4 5">
    <name type="scientific">Cellulomonas humilata</name>
    <dbReference type="NCBI Taxonomy" id="144055"/>
    <lineage>
        <taxon>Bacteria</taxon>
        <taxon>Bacillati</taxon>
        <taxon>Actinomycetota</taxon>
        <taxon>Actinomycetes</taxon>
        <taxon>Micrococcales</taxon>
        <taxon>Cellulomonadaceae</taxon>
        <taxon>Cellulomonas</taxon>
    </lineage>
</organism>
<dbReference type="RefSeq" id="WP_175346788.1">
    <property type="nucleotide sequence ID" value="NZ_JABMCI010000056.1"/>
</dbReference>
<evidence type="ECO:0000259" key="3">
    <source>
        <dbReference type="SMART" id="SM00226"/>
    </source>
</evidence>
<comment type="similarity">
    <text evidence="1">Belongs to the LytR/CpsA/Psr (LCP) family.</text>
</comment>
<dbReference type="InterPro" id="IPR036196">
    <property type="entry name" value="Ptyr_pPase_sf"/>
</dbReference>
<dbReference type="EMBL" id="JABMCI010000056">
    <property type="protein sequence ID" value="NUU16912.1"/>
    <property type="molecule type" value="Genomic_DNA"/>
</dbReference>
<evidence type="ECO:0000256" key="2">
    <source>
        <dbReference type="SAM" id="Phobius"/>
    </source>
</evidence>
<dbReference type="SMART" id="SM00226">
    <property type="entry name" value="LMWPc"/>
    <property type="match status" value="1"/>
</dbReference>
<keyword evidence="2" id="KW-0812">Transmembrane</keyword>
<dbReference type="Proteomes" id="UP000565724">
    <property type="component" value="Unassembled WGS sequence"/>
</dbReference>
<dbReference type="Pfam" id="PF03816">
    <property type="entry name" value="LytR_cpsA_psr"/>
    <property type="match status" value="1"/>
</dbReference>
<proteinExistence type="inferred from homology"/>
<comment type="caution">
    <text evidence="4">The sequence shown here is derived from an EMBL/GenBank/DDBJ whole genome shotgun (WGS) entry which is preliminary data.</text>
</comment>
<dbReference type="InterPro" id="IPR023485">
    <property type="entry name" value="Ptyr_pPase"/>
</dbReference>
<dbReference type="InterPro" id="IPR050922">
    <property type="entry name" value="LytR/CpsA/Psr_CW_biosynth"/>
</dbReference>
<keyword evidence="2" id="KW-0472">Membrane</keyword>
<accession>A0A7Y6DXC5</accession>
<name>A0A7Y6DXC5_9CELL</name>
<keyword evidence="2" id="KW-1133">Transmembrane helix</keyword>
<dbReference type="NCBIfam" id="TIGR00350">
    <property type="entry name" value="lytR_cpsA_psr"/>
    <property type="match status" value="1"/>
</dbReference>
<evidence type="ECO:0000313" key="5">
    <source>
        <dbReference type="Proteomes" id="UP000565724"/>
    </source>
</evidence>
<dbReference type="Pfam" id="PF01451">
    <property type="entry name" value="LMWPc"/>
    <property type="match status" value="1"/>
</dbReference>
<dbReference type="SUPFAM" id="SSF52788">
    <property type="entry name" value="Phosphotyrosine protein phosphatases I"/>
    <property type="match status" value="1"/>
</dbReference>
<dbReference type="AlphaFoldDB" id="A0A7Y6DXC5"/>
<feature type="domain" description="Phosphotyrosine protein phosphatase I" evidence="3">
    <location>
        <begin position="16"/>
        <end position="196"/>
    </location>
</feature>
<reference evidence="4 5" key="1">
    <citation type="submission" date="2020-05" db="EMBL/GenBank/DDBJ databases">
        <title>Genome Sequencing of Type Strains.</title>
        <authorList>
            <person name="Lemaire J.F."/>
            <person name="Inderbitzin P."/>
            <person name="Gregorio O.A."/>
            <person name="Collins S.B."/>
            <person name="Wespe N."/>
            <person name="Knight-Connoni V."/>
        </authorList>
    </citation>
    <scope>NUCLEOTIDE SEQUENCE [LARGE SCALE GENOMIC DNA]</scope>
    <source>
        <strain evidence="4 5">ATCC 25174</strain>
    </source>
</reference>
<keyword evidence="5" id="KW-1185">Reference proteome</keyword>
<feature type="transmembrane region" description="Helical" evidence="2">
    <location>
        <begin position="227"/>
        <end position="251"/>
    </location>
</feature>